<evidence type="ECO:0000313" key="21">
    <source>
        <dbReference type="EMBL" id="HAJ9594694.1"/>
    </source>
</evidence>
<dbReference type="Proteomes" id="UP000455569">
    <property type="component" value="Unassembled WGS sequence"/>
</dbReference>
<reference evidence="22 23" key="1">
    <citation type="journal article" date="2018" name="BMC Genomics">
        <title>Genes significantly associated with lineage II food isolates of Listeria monocytogenes.</title>
        <authorList>
            <person name="Pirone-Davies C."/>
            <person name="Chen Y."/>
            <person name="Pightling A."/>
            <person name="Ryan G."/>
            <person name="Wang Y."/>
            <person name="Yao K."/>
            <person name="Hoffmann M."/>
            <person name="Allard M.W."/>
        </authorList>
    </citation>
    <scope>NUCLEOTIDE SEQUENCE [LARGE SCALE GENOMIC DNA]</scope>
    <source>
        <strain evidence="22 23">PNUSAL000550</strain>
    </source>
</reference>
<evidence type="ECO:0000313" key="6">
    <source>
        <dbReference type="EMBL" id="EAE2899351.1"/>
    </source>
</evidence>
<dbReference type="EMBL" id="AAANYR010000010">
    <property type="protein sequence ID" value="EAD5787773.1"/>
    <property type="molecule type" value="Genomic_DNA"/>
</dbReference>
<dbReference type="Proteomes" id="UP000843775">
    <property type="component" value="Unassembled WGS sequence"/>
</dbReference>
<reference evidence="18" key="7">
    <citation type="submission" date="2020-01" db="EMBL/GenBank/DDBJ databases">
        <authorList>
            <consortium name="NCBI Pathogen Detection Project"/>
        </authorList>
    </citation>
    <scope>NUCLEOTIDE SEQUENCE</scope>
    <source>
        <strain evidence="21">2017-325981-023-01</strain>
        <strain evidence="18">CFIAFB20100120</strain>
        <strain evidence="19">CFIAFB20160038</strain>
        <strain evidence="20">DMG1500109</strain>
    </source>
</reference>
<evidence type="ECO:0000313" key="18">
    <source>
        <dbReference type="EMBL" id="HAB8558659.1"/>
    </source>
</evidence>
<dbReference type="EMBL" id="DABJAN010000008">
    <property type="protein sequence ID" value="HAJ9594694.1"/>
    <property type="molecule type" value="Genomic_DNA"/>
</dbReference>
<dbReference type="EMBL" id="AALAQH010000013">
    <property type="protein sequence ID" value="ECX6925970.1"/>
    <property type="molecule type" value="Genomic_DNA"/>
</dbReference>
<dbReference type="Proteomes" id="UP000272537">
    <property type="component" value="Unassembled WGS sequence"/>
</dbReference>
<evidence type="ECO:0000313" key="38">
    <source>
        <dbReference type="Proteomes" id="UP000566721"/>
    </source>
</evidence>
<proteinExistence type="predicted"/>
<evidence type="ECO:0000313" key="8">
    <source>
        <dbReference type="EMBL" id="EAG0868071.1"/>
    </source>
</evidence>
<dbReference type="EMBL" id="DAAJZA010000012">
    <property type="protein sequence ID" value="HAC1756082.1"/>
    <property type="molecule type" value="Genomic_DNA"/>
</dbReference>
<accession>A0A5L0F7W8</accession>
<evidence type="ECO:0000313" key="9">
    <source>
        <dbReference type="EMBL" id="EAG4332585.1"/>
    </source>
</evidence>
<dbReference type="Proteomes" id="UP000840928">
    <property type="component" value="Unassembled WGS sequence"/>
</dbReference>
<dbReference type="Proteomes" id="UP000427828">
    <property type="component" value="Unassembled WGS sequence"/>
</dbReference>
<reference evidence="39 40" key="2">
    <citation type="journal article" date="2018" name="Genome Biol.">
        <title>SKESA: strategic k-mer extension for scrupulous assemblies.</title>
        <authorList>
            <person name="Souvorov A."/>
            <person name="Agarwala R."/>
            <person name="Lipman D.J."/>
        </authorList>
    </citation>
    <scope>NUCLEOTIDE SEQUENCE [LARGE SCALE GENOMIC DNA]</scope>
    <source>
        <strain evidence="21">2017-325981-023-01</strain>
        <strain evidence="18 41">CFIAFB20100120</strain>
        <strain evidence="19">CFIAFB20160038</strain>
        <strain evidence="20 40">DMG1500109</strain>
    </source>
</reference>
<name>A0A5L0F7W8_LISMN</name>
<reference evidence="26 27" key="3">
    <citation type="submission" date="2018-06" db="EMBL/GenBank/DDBJ databases">
        <authorList>
            <consortium name="GenomeTrakr: Next Generation Sequencing Network for Food Pathogen Tracability"/>
        </authorList>
    </citation>
    <scope>NUCLEOTIDE SEQUENCE [LARGE SCALE GENOMIC DNA]</scope>
    <source>
        <strain evidence="4 28">CFSAN008016</strain>
        <strain evidence="15 33">CFSAN102901</strain>
        <strain evidence="5 27">FDA00006494</strain>
        <strain evidence="2 26">FDA00007096</strain>
        <strain evidence="3 24">FDA00013853</strain>
        <strain evidence="14">FDA00014739</strain>
        <strain evidence="16 34">FDA00015028</strain>
        <strain evidence="9 37">FDA1005580-S054-001</strain>
        <strain evidence="10 38">FLAG-38921</strain>
        <strain evidence="13 32">FLAG-51482A</strain>
        <strain evidence="17 35">OSF101448</strain>
    </source>
</reference>
<evidence type="ECO:0000313" key="22">
    <source>
        <dbReference type="EMBL" id="RKA04718.1"/>
    </source>
</evidence>
<dbReference type="EMBL" id="AACKDQ010000056">
    <property type="protein sequence ID" value="EAK9318467.1"/>
    <property type="molecule type" value="Genomic_DNA"/>
</dbReference>
<evidence type="ECO:0000313" key="23">
    <source>
        <dbReference type="Proteomes" id="UP000272537"/>
    </source>
</evidence>
<feature type="region of interest" description="Disordered" evidence="1">
    <location>
        <begin position="57"/>
        <end position="78"/>
    </location>
</feature>
<dbReference type="EMBL" id="AAAQQZ010000010">
    <property type="protein sequence ID" value="EAE1340220.1"/>
    <property type="molecule type" value="Genomic_DNA"/>
</dbReference>
<evidence type="ECO:0000313" key="17">
    <source>
        <dbReference type="EMBL" id="EDN9837832.1"/>
    </source>
</evidence>
<dbReference type="EMBL" id="DAAIJL010000022">
    <property type="protein sequence ID" value="HAB8558659.1"/>
    <property type="molecule type" value="Genomic_DNA"/>
</dbReference>
<evidence type="ECO:0000256" key="1">
    <source>
        <dbReference type="SAM" id="MobiDB-lite"/>
    </source>
</evidence>
<evidence type="ECO:0000313" key="33">
    <source>
        <dbReference type="Proteomes" id="UP000455569"/>
    </source>
</evidence>
<evidence type="ECO:0000313" key="41">
    <source>
        <dbReference type="Proteomes" id="UP000844415"/>
    </source>
</evidence>
<evidence type="ECO:0000313" key="36">
    <source>
        <dbReference type="Proteomes" id="UP000535556"/>
    </source>
</evidence>
<comment type="caution">
    <text evidence="10">The sequence shown here is derived from an EMBL/GenBank/DDBJ whole genome shotgun (WGS) entry which is preliminary data.</text>
</comment>
<dbReference type="Proteomes" id="UP000467247">
    <property type="component" value="Unassembled WGS sequence"/>
</dbReference>
<dbReference type="EMBL" id="QXLS01000013">
    <property type="protein sequence ID" value="RKA04718.1"/>
    <property type="molecule type" value="Genomic_DNA"/>
</dbReference>
<evidence type="ECO:0000313" key="24">
    <source>
        <dbReference type="Proteomes" id="UP000344343"/>
    </source>
</evidence>
<evidence type="ECO:0000313" key="27">
    <source>
        <dbReference type="Proteomes" id="UP000379076"/>
    </source>
</evidence>
<dbReference type="Proteomes" id="UP000388699">
    <property type="component" value="Unassembled WGS sequence"/>
</dbReference>
<dbReference type="EMBL" id="DAAIRR010000007">
    <property type="protein sequence ID" value="HAB9177039.1"/>
    <property type="molecule type" value="Genomic_DNA"/>
</dbReference>
<evidence type="ECO:0000313" key="16">
    <source>
        <dbReference type="EMBL" id="EDN8270603.1"/>
    </source>
</evidence>
<dbReference type="Proteomes" id="UP000344343">
    <property type="component" value="Unassembled WGS sequence"/>
</dbReference>
<dbReference type="Proteomes" id="UP000844415">
    <property type="component" value="Unassembled WGS sequence"/>
</dbReference>
<evidence type="ECO:0000313" key="40">
    <source>
        <dbReference type="Proteomes" id="UP000843775"/>
    </source>
</evidence>
<dbReference type="EMBL" id="AANDSR010000014">
    <property type="protein sequence ID" value="EDN9837832.1"/>
    <property type="molecule type" value="Genomic_DNA"/>
</dbReference>
<dbReference type="AlphaFoldDB" id="A0A5L0F7W8"/>
<dbReference type="EMBL" id="AAARLF010000021">
    <property type="protein sequence ID" value="EAE2899351.1"/>
    <property type="molecule type" value="Genomic_DNA"/>
</dbReference>
<evidence type="ECO:0000313" key="39">
    <source>
        <dbReference type="Proteomes" id="UP000843503"/>
    </source>
</evidence>
<reference evidence="29 30" key="5">
    <citation type="submission" date="2019-03" db="EMBL/GenBank/DDBJ databases">
        <authorList>
            <person name="Ashton P.M."/>
            <person name="Dallman T."/>
            <person name="Nair S."/>
            <person name="De Pinna E."/>
            <person name="Peters T."/>
            <person name="Grant K."/>
        </authorList>
    </citation>
    <scope>NUCLEOTIDE SEQUENCE [LARGE SCALE GENOMIC DNA]</scope>
    <source>
        <strain evidence="6">RL15000271</strain>
        <strain evidence="7">RL15000286</strain>
    </source>
</reference>
<reference evidence="31 36" key="6">
    <citation type="submission" date="2019-04" db="EMBL/GenBank/DDBJ databases">
        <authorList>
            <consortium name="GenomeTrakr network: Whole genome sequencing for foodborne pathogen traceback"/>
        </authorList>
    </citation>
    <scope>NUCLEOTIDE SEQUENCE [LARGE SCALE GENOMIC DNA]</scope>
    <source>
        <strain evidence="11 36">NRRL B-33244</strain>
        <strain evidence="12 31">PHLUSALM00088</strain>
    </source>
</reference>
<dbReference type="EMBL" id="AABBYJ010000013">
    <property type="protein sequence ID" value="EAG4332585.1"/>
    <property type="molecule type" value="Genomic_DNA"/>
</dbReference>
<evidence type="ECO:0000313" key="13">
    <source>
        <dbReference type="EMBL" id="ECX6925970.1"/>
    </source>
</evidence>
<dbReference type="EMBL" id="AANCRK010000009">
    <property type="protein sequence ID" value="EDN7716408.1"/>
    <property type="molecule type" value="Genomic_DNA"/>
</dbReference>
<evidence type="ECO:0000313" key="29">
    <source>
        <dbReference type="Proteomes" id="UP000393182"/>
    </source>
</evidence>
<dbReference type="EMBL" id="AAAQJJ010000025">
    <property type="protein sequence ID" value="EAE0771104.1"/>
    <property type="molecule type" value="Genomic_DNA"/>
</dbReference>
<evidence type="ECO:0000313" key="2">
    <source>
        <dbReference type="EMBL" id="EAC5551869.1"/>
    </source>
</evidence>
<dbReference type="Proteomes" id="UP000410967">
    <property type="component" value="Unassembled WGS sequence"/>
</dbReference>
<dbReference type="Proteomes" id="UP000393182">
    <property type="component" value="Unassembled WGS sequence"/>
</dbReference>
<dbReference type="Proteomes" id="UP000467347">
    <property type="component" value="Unassembled WGS sequence"/>
</dbReference>
<evidence type="ECO:0000313" key="19">
    <source>
        <dbReference type="EMBL" id="HAB9177039.1"/>
    </source>
</evidence>
<evidence type="ECO:0000313" key="35">
    <source>
        <dbReference type="Proteomes" id="UP000467347"/>
    </source>
</evidence>
<protein>
    <submittedName>
        <fullName evidence="10">Uncharacterized protein</fullName>
    </submittedName>
</protein>
<sequence length="78" mass="9213">MTTSKRMLTIFILTILLLSIISFCFLYVQANSKVVTQREIIKKMNINLRNRNEENITLKERSLQNSDDSDQKNPSFFR</sequence>
<dbReference type="Proteomes" id="UP000540117">
    <property type="component" value="Unassembled WGS sequence"/>
</dbReference>
<dbReference type="Proteomes" id="UP000365297">
    <property type="component" value="Unassembled WGS sequence"/>
</dbReference>
<evidence type="ECO:0000313" key="14">
    <source>
        <dbReference type="EMBL" id="EDH0916520.1"/>
    </source>
</evidence>
<dbReference type="Proteomes" id="UP000566721">
    <property type="component" value="Unassembled WGS sequence"/>
</dbReference>
<dbReference type="RefSeq" id="WP_003728495.1">
    <property type="nucleotide sequence ID" value="NC_014495.1"/>
</dbReference>
<evidence type="ECO:0000313" key="31">
    <source>
        <dbReference type="Proteomes" id="UP000410967"/>
    </source>
</evidence>
<evidence type="ECO:0000313" key="28">
    <source>
        <dbReference type="Proteomes" id="UP000388699"/>
    </source>
</evidence>
<evidence type="ECO:0000313" key="15">
    <source>
        <dbReference type="EMBL" id="EDN7716408.1"/>
    </source>
</evidence>
<evidence type="ECO:0000313" key="7">
    <source>
        <dbReference type="EMBL" id="EAE4943424.1"/>
    </source>
</evidence>
<evidence type="ECO:0000313" key="4">
    <source>
        <dbReference type="EMBL" id="EAE0771104.1"/>
    </source>
</evidence>
<evidence type="ECO:0000313" key="34">
    <source>
        <dbReference type="Proteomes" id="UP000467247"/>
    </source>
</evidence>
<dbReference type="EMBL" id="AABDDO010000009">
    <property type="protein sequence ID" value="EAG6764512.1"/>
    <property type="molecule type" value="Genomic_DNA"/>
</dbReference>
<dbReference type="Proteomes" id="UP000358545">
    <property type="component" value="Unassembled WGS sequence"/>
</dbReference>
<reference evidence="8 25" key="4">
    <citation type="submission" date="2018-06" db="EMBL/GenBank/DDBJ databases">
        <authorList>
            <consortium name="PulseNet: The National Subtyping Network for Foodborne Disease Surveillance"/>
            <person name="Tarr C.L."/>
            <person name="Trees E."/>
            <person name="Katz L.S."/>
            <person name="Carleton-Romer H.A."/>
            <person name="Stroika S."/>
            <person name="Kucerova Z."/>
            <person name="Roache K.F."/>
            <person name="Sabol A.L."/>
            <person name="Besser J."/>
            <person name="Gerner-Smidt P."/>
        </authorList>
    </citation>
    <scope>NUCLEOTIDE SEQUENCE [LARGE SCALE GENOMIC DNA]</scope>
    <source>
        <strain evidence="8 25">PNUSAL002180</strain>
    </source>
</reference>
<evidence type="ECO:0000313" key="10">
    <source>
        <dbReference type="EMBL" id="EAG6170639.1"/>
    </source>
</evidence>
<dbReference type="Proteomes" id="UP000379076">
    <property type="component" value="Unassembled WGS sequence"/>
</dbReference>
<dbReference type="Proteomes" id="UP000401273">
    <property type="component" value="Unassembled WGS sequence"/>
</dbReference>
<dbReference type="Proteomes" id="UP000535556">
    <property type="component" value="Unassembled WGS sequence"/>
</dbReference>
<evidence type="ECO:0000313" key="20">
    <source>
        <dbReference type="EMBL" id="HAC1756082.1"/>
    </source>
</evidence>
<dbReference type="Proteomes" id="UP000843503">
    <property type="component" value="Unassembled WGS sequence"/>
</dbReference>
<evidence type="ECO:0000313" key="5">
    <source>
        <dbReference type="EMBL" id="EAE1340220.1"/>
    </source>
</evidence>
<evidence type="ECO:0000313" key="32">
    <source>
        <dbReference type="Proteomes" id="UP000427828"/>
    </source>
</evidence>
<dbReference type="EMBL" id="AAASLB010000015">
    <property type="protein sequence ID" value="EAE4943424.1"/>
    <property type="molecule type" value="Genomic_DNA"/>
</dbReference>
<evidence type="ECO:0000313" key="12">
    <source>
        <dbReference type="EMBL" id="EAK9318467.1"/>
    </source>
</evidence>
<evidence type="ECO:0000313" key="30">
    <source>
        <dbReference type="Proteomes" id="UP000401273"/>
    </source>
</evidence>
<gene>
    <name evidence="8" type="ORF">A8L61_12345</name>
    <name evidence="11" type="ORF">AF817_14890</name>
    <name evidence="5" type="ORF">ART25_14975</name>
    <name evidence="2" type="ORF">ARY78_15740</name>
    <name evidence="13" type="ORF">BCZ19_15035</name>
    <name evidence="9" type="ORF">CAV64_15175</name>
    <name evidence="10" type="ORF">DCT16_14760</name>
    <name evidence="4" type="ORF">DG57_14905</name>
    <name evidence="22" type="ORF">DYZ80_03087</name>
    <name evidence="6" type="ORF">E1W43_15565</name>
    <name evidence="7" type="ORF">E1W56_15370</name>
    <name evidence="3" type="ORF">EX365_14495</name>
    <name evidence="12" type="ORF">FA835_15330</name>
    <name evidence="14" type="ORF">GCV82_15405</name>
    <name evidence="20" type="ORF">GI949_13995</name>
    <name evidence="17" type="ORF">GJW51_14270</name>
    <name evidence="15" type="ORF">GQG13_14915</name>
    <name evidence="16" type="ORF">GT011_14740</name>
    <name evidence="18" type="ORF">GYS09_15350</name>
    <name evidence="19" type="ORF">GYU24_15120</name>
    <name evidence="21" type="ORF">HQN34_002927</name>
</gene>
<dbReference type="EMBL" id="AAMGIV010000035">
    <property type="protein sequence ID" value="EDH0916520.1"/>
    <property type="molecule type" value="Genomic_DNA"/>
</dbReference>
<evidence type="ECO:0000313" key="11">
    <source>
        <dbReference type="EMBL" id="EAG6764512.1"/>
    </source>
</evidence>
<dbReference type="EMBL" id="AABAGT010000020">
    <property type="protein sequence ID" value="EAG0868071.1"/>
    <property type="molecule type" value="Genomic_DNA"/>
</dbReference>
<dbReference type="EMBL" id="AABCVX010000009">
    <property type="protein sequence ID" value="EAG6170639.1"/>
    <property type="molecule type" value="Genomic_DNA"/>
</dbReference>
<dbReference type="EMBL" id="AANCZP010000008">
    <property type="protein sequence ID" value="EDN8270603.1"/>
    <property type="molecule type" value="Genomic_DNA"/>
</dbReference>
<dbReference type="EMBL" id="AAAIXK010000011">
    <property type="protein sequence ID" value="EAC5551869.1"/>
    <property type="molecule type" value="Genomic_DNA"/>
</dbReference>
<evidence type="ECO:0000313" key="25">
    <source>
        <dbReference type="Proteomes" id="UP000358545"/>
    </source>
</evidence>
<evidence type="ECO:0000313" key="37">
    <source>
        <dbReference type="Proteomes" id="UP000540117"/>
    </source>
</evidence>
<evidence type="ECO:0000313" key="3">
    <source>
        <dbReference type="EMBL" id="EAD5787773.1"/>
    </source>
</evidence>
<evidence type="ECO:0000313" key="26">
    <source>
        <dbReference type="Proteomes" id="UP000365297"/>
    </source>
</evidence>
<organism evidence="10 38">
    <name type="scientific">Listeria monocytogenes</name>
    <dbReference type="NCBI Taxonomy" id="1639"/>
    <lineage>
        <taxon>Bacteria</taxon>
        <taxon>Bacillati</taxon>
        <taxon>Bacillota</taxon>
        <taxon>Bacilli</taxon>
        <taxon>Bacillales</taxon>
        <taxon>Listeriaceae</taxon>
        <taxon>Listeria</taxon>
    </lineage>
</organism>